<accession>A0A6A3DPB8</accession>
<dbReference type="EMBL" id="QXFX01000446">
    <property type="protein sequence ID" value="KAE9115357.1"/>
    <property type="molecule type" value="Genomic_DNA"/>
</dbReference>
<dbReference type="EMBL" id="QXGD01000503">
    <property type="protein sequence ID" value="KAE9236745.1"/>
    <property type="molecule type" value="Genomic_DNA"/>
</dbReference>
<dbReference type="Proteomes" id="UP000441208">
    <property type="component" value="Unassembled WGS sequence"/>
</dbReference>
<dbReference type="Proteomes" id="UP000433483">
    <property type="component" value="Unassembled WGS sequence"/>
</dbReference>
<name>A0A6A3DPB8_9STRA</name>
<evidence type="ECO:0000313" key="5">
    <source>
        <dbReference type="EMBL" id="KAE9115350.1"/>
    </source>
</evidence>
<evidence type="ECO:0000313" key="2">
    <source>
        <dbReference type="EMBL" id="KAE8921567.1"/>
    </source>
</evidence>
<feature type="compositionally biased region" description="Basic and acidic residues" evidence="1">
    <location>
        <begin position="11"/>
        <end position="23"/>
    </location>
</feature>
<dbReference type="EMBL" id="QXGF01003431">
    <property type="protein sequence ID" value="KAE8921567.1"/>
    <property type="molecule type" value="Genomic_DNA"/>
</dbReference>
<dbReference type="EMBL" id="QXGE01004781">
    <property type="protein sequence ID" value="KAE9269485.1"/>
    <property type="molecule type" value="Genomic_DNA"/>
</dbReference>
<dbReference type="OrthoDB" id="124698at2759"/>
<evidence type="ECO:0000313" key="10">
    <source>
        <dbReference type="EMBL" id="KAE9269485.1"/>
    </source>
</evidence>
<evidence type="ECO:0000313" key="4">
    <source>
        <dbReference type="EMBL" id="KAE9081721.1"/>
    </source>
</evidence>
<evidence type="ECO:0000256" key="1">
    <source>
        <dbReference type="SAM" id="MobiDB-lite"/>
    </source>
</evidence>
<proteinExistence type="predicted"/>
<dbReference type="EMBL" id="QXGB01003612">
    <property type="protein sequence ID" value="KAE9169833.1"/>
    <property type="molecule type" value="Genomic_DNA"/>
</dbReference>
<dbReference type="Proteomes" id="UP000437068">
    <property type="component" value="Unassembled WGS sequence"/>
</dbReference>
<evidence type="ECO:0000313" key="15">
    <source>
        <dbReference type="Proteomes" id="UP000440367"/>
    </source>
</evidence>
<dbReference type="Proteomes" id="UP000476176">
    <property type="component" value="Unassembled WGS sequence"/>
</dbReference>
<evidence type="ECO:0000313" key="12">
    <source>
        <dbReference type="Proteomes" id="UP000429523"/>
    </source>
</evidence>
<evidence type="ECO:0000313" key="7">
    <source>
        <dbReference type="EMBL" id="KAE9169833.1"/>
    </source>
</evidence>
<feature type="region of interest" description="Disordered" evidence="1">
    <location>
        <begin position="263"/>
        <end position="284"/>
    </location>
</feature>
<evidence type="ECO:0000313" key="8">
    <source>
        <dbReference type="EMBL" id="KAE9174148.1"/>
    </source>
</evidence>
<evidence type="ECO:0000313" key="13">
    <source>
        <dbReference type="Proteomes" id="UP000433483"/>
    </source>
</evidence>
<dbReference type="Proteomes" id="UP000460718">
    <property type="component" value="Unassembled WGS sequence"/>
</dbReference>
<dbReference type="AlphaFoldDB" id="A0A6A3DPB8"/>
<feature type="compositionally biased region" description="Polar residues" evidence="1">
    <location>
        <begin position="272"/>
        <end position="284"/>
    </location>
</feature>
<reference evidence="12 13" key="1">
    <citation type="submission" date="2018-08" db="EMBL/GenBank/DDBJ databases">
        <title>Genomic investigation of the strawberry pathogen Phytophthora fragariae indicates pathogenicity is determined by transcriptional variation in three key races.</title>
        <authorList>
            <person name="Adams T.M."/>
            <person name="Armitage A.D."/>
            <person name="Sobczyk M.K."/>
            <person name="Bates H.J."/>
            <person name="Dunwell J.M."/>
            <person name="Nellist C.F."/>
            <person name="Harrison R.J."/>
        </authorList>
    </citation>
    <scope>NUCLEOTIDE SEQUENCE [LARGE SCALE GENOMIC DNA]</scope>
    <source>
        <strain evidence="10 14">A4</strain>
        <strain evidence="9 15">BC-1</strain>
        <strain evidence="8 19">BC-23</strain>
        <strain evidence="7 13">NOV-27</strain>
        <strain evidence="4 16">NOV-5</strain>
        <strain evidence="5 17">NOV-71</strain>
        <strain evidence="11 20">NOV-77</strain>
        <strain evidence="2 12">NOV-9</strain>
        <strain evidence="6 21">ONT-3</strain>
        <strain evidence="3 18">SCRP245</strain>
    </source>
</reference>
<dbReference type="EMBL" id="QXFW01003666">
    <property type="protein sequence ID" value="KAE8969425.1"/>
    <property type="molecule type" value="Genomic_DNA"/>
</dbReference>
<dbReference type="Proteomes" id="UP000486351">
    <property type="component" value="Unassembled WGS sequence"/>
</dbReference>
<evidence type="ECO:0000313" key="14">
    <source>
        <dbReference type="Proteomes" id="UP000437068"/>
    </source>
</evidence>
<dbReference type="Proteomes" id="UP000440367">
    <property type="component" value="Unassembled WGS sequence"/>
</dbReference>
<evidence type="ECO:0000313" key="19">
    <source>
        <dbReference type="Proteomes" id="UP000476176"/>
    </source>
</evidence>
<gene>
    <name evidence="10" type="ORF">PF001_g29201</name>
    <name evidence="9" type="ORF">PF002_g11135</name>
    <name evidence="8" type="ORF">PF004_g26741</name>
    <name evidence="7" type="ORF">PF005_g27798</name>
    <name evidence="4" type="ORF">PF006_g27056</name>
    <name evidence="5" type="ORF">PF007_g10052</name>
    <name evidence="11" type="ORF">PF008_g27159</name>
    <name evidence="2" type="ORF">PF009_g28157</name>
    <name evidence="6" type="ORF">PF010_g9348</name>
    <name evidence="3" type="ORF">PF011_g26811</name>
</gene>
<dbReference type="EMBL" id="QXFY01003516">
    <property type="protein sequence ID" value="KAE9284433.1"/>
    <property type="molecule type" value="Genomic_DNA"/>
</dbReference>
<dbReference type="EMBL" id="QXFZ01000465">
    <property type="protein sequence ID" value="KAE9115350.1"/>
    <property type="molecule type" value="Genomic_DNA"/>
</dbReference>
<dbReference type="Proteomes" id="UP000488956">
    <property type="component" value="Unassembled WGS sequence"/>
</dbReference>
<evidence type="ECO:0000313" key="21">
    <source>
        <dbReference type="Proteomes" id="UP000488956"/>
    </source>
</evidence>
<feature type="region of interest" description="Disordered" evidence="1">
    <location>
        <begin position="1"/>
        <end position="97"/>
    </location>
</feature>
<evidence type="ECO:0000313" key="9">
    <source>
        <dbReference type="EMBL" id="KAE9236745.1"/>
    </source>
</evidence>
<dbReference type="EMBL" id="QXGC01003641">
    <property type="protein sequence ID" value="KAE9174148.1"/>
    <property type="molecule type" value="Genomic_DNA"/>
</dbReference>
<dbReference type="Proteomes" id="UP000429523">
    <property type="component" value="Unassembled WGS sequence"/>
</dbReference>
<evidence type="ECO:0000313" key="3">
    <source>
        <dbReference type="EMBL" id="KAE8969425.1"/>
    </source>
</evidence>
<dbReference type="EMBL" id="QXGA01003580">
    <property type="protein sequence ID" value="KAE9081721.1"/>
    <property type="molecule type" value="Genomic_DNA"/>
</dbReference>
<feature type="compositionally biased region" description="Basic residues" evidence="1">
    <location>
        <begin position="1"/>
        <end position="10"/>
    </location>
</feature>
<evidence type="ECO:0000313" key="6">
    <source>
        <dbReference type="EMBL" id="KAE9115357.1"/>
    </source>
</evidence>
<dbReference type="Proteomes" id="UP000440732">
    <property type="component" value="Unassembled WGS sequence"/>
</dbReference>
<evidence type="ECO:0000313" key="11">
    <source>
        <dbReference type="EMBL" id="KAE9284433.1"/>
    </source>
</evidence>
<evidence type="ECO:0000313" key="17">
    <source>
        <dbReference type="Proteomes" id="UP000441208"/>
    </source>
</evidence>
<evidence type="ECO:0000313" key="16">
    <source>
        <dbReference type="Proteomes" id="UP000440732"/>
    </source>
</evidence>
<keyword evidence="13" id="KW-1185">Reference proteome</keyword>
<comment type="caution">
    <text evidence="2">The sequence shown here is derived from an EMBL/GenBank/DDBJ whole genome shotgun (WGS) entry which is preliminary data.</text>
</comment>
<evidence type="ECO:0000313" key="20">
    <source>
        <dbReference type="Proteomes" id="UP000486351"/>
    </source>
</evidence>
<organism evidence="2 12">
    <name type="scientific">Phytophthora fragariae</name>
    <dbReference type="NCBI Taxonomy" id="53985"/>
    <lineage>
        <taxon>Eukaryota</taxon>
        <taxon>Sar</taxon>
        <taxon>Stramenopiles</taxon>
        <taxon>Oomycota</taxon>
        <taxon>Peronosporomycetes</taxon>
        <taxon>Peronosporales</taxon>
        <taxon>Peronosporaceae</taxon>
        <taxon>Phytophthora</taxon>
    </lineage>
</organism>
<sequence>MGNAVRHGKHRDSNTHKIMEKMHKGLFASPAEATQQSAKDGKKSHSAANNQKKTKTQQDENAAKTVDSSTKKEEKKKKKKRTSTEPRKGRKQSFTKFMPNYIPTVPIDDSLCGIYDAVEHEDPYGGYYDGKSFKPIDEDLSALCDAVEQEDPRGGMCDSYKPRDALHDGKSFIPIDEALVALCDVIEDQEFDISRQQPQHVKPAAMVSAKIPAKPAEKYIRTQPYKGGRHVTNTNRRYDGTHDNIYYYDNPDTVHHHHHVHLDQQHGDNYMYSDNTGGNNHNGD</sequence>
<protein>
    <submittedName>
        <fullName evidence="2">Uncharacterized protein</fullName>
    </submittedName>
</protein>
<evidence type="ECO:0000313" key="18">
    <source>
        <dbReference type="Proteomes" id="UP000460718"/>
    </source>
</evidence>